<protein>
    <submittedName>
        <fullName evidence="1">Uncharacterized protein</fullName>
    </submittedName>
</protein>
<proteinExistence type="predicted"/>
<evidence type="ECO:0000313" key="1">
    <source>
        <dbReference type="EMBL" id="SCP99726.1"/>
    </source>
</evidence>
<keyword evidence="2" id="KW-1185">Reference proteome</keyword>
<sequence length="38" mass="4346">MAALFCITTWQMANVQIDEAERCERAFDMLIIIGKTVL</sequence>
<dbReference type="Proteomes" id="UP000199315">
    <property type="component" value="Unassembled WGS sequence"/>
</dbReference>
<reference evidence="1 2" key="1">
    <citation type="submission" date="2016-09" db="EMBL/GenBank/DDBJ databases">
        <authorList>
            <person name="Capua I."/>
            <person name="De Benedictis P."/>
            <person name="Joannis T."/>
            <person name="Lombin L.H."/>
            <person name="Cattoli G."/>
        </authorList>
    </citation>
    <scope>NUCLEOTIDE SEQUENCE [LARGE SCALE GENOMIC DNA]</scope>
    <source>
        <strain evidence="1 2">GluBS11</strain>
    </source>
</reference>
<dbReference type="AlphaFoldDB" id="A0A1D3TYY3"/>
<organism evidence="1 2">
    <name type="scientific">Anaerobium acetethylicum</name>
    <dbReference type="NCBI Taxonomy" id="1619234"/>
    <lineage>
        <taxon>Bacteria</taxon>
        <taxon>Bacillati</taxon>
        <taxon>Bacillota</taxon>
        <taxon>Clostridia</taxon>
        <taxon>Lachnospirales</taxon>
        <taxon>Lachnospiraceae</taxon>
        <taxon>Anaerobium</taxon>
    </lineage>
</organism>
<dbReference type="EMBL" id="FMKA01000055">
    <property type="protein sequence ID" value="SCP99726.1"/>
    <property type="molecule type" value="Genomic_DNA"/>
</dbReference>
<evidence type="ECO:0000313" key="2">
    <source>
        <dbReference type="Proteomes" id="UP000199315"/>
    </source>
</evidence>
<accession>A0A1D3TYY3</accession>
<name>A0A1D3TYY3_9FIRM</name>
<gene>
    <name evidence="1" type="ORF">SAMN05421730_105511</name>
</gene>